<gene>
    <name evidence="8" type="ORF">ANCCAN_00474</name>
</gene>
<dbReference type="AlphaFoldDB" id="A0A368HCP3"/>
<keyword evidence="3" id="KW-0479">Metal-binding</keyword>
<evidence type="ECO:0000256" key="4">
    <source>
        <dbReference type="ARBA" id="ARBA00022837"/>
    </source>
</evidence>
<evidence type="ECO:0000256" key="1">
    <source>
        <dbReference type="ARBA" id="ARBA00001913"/>
    </source>
</evidence>
<dbReference type="EMBL" id="JOJR01000002">
    <property type="protein sequence ID" value="RCN53409.1"/>
    <property type="molecule type" value="Genomic_DNA"/>
</dbReference>
<comment type="caution">
    <text evidence="8">The sequence shown here is derived from an EMBL/GenBank/DDBJ whole genome shotgun (WGS) entry which is preliminary data.</text>
</comment>
<dbReference type="Gene3D" id="3.40.720.10">
    <property type="entry name" value="Alkaline Phosphatase, subunit A"/>
    <property type="match status" value="1"/>
</dbReference>
<evidence type="ECO:0000256" key="6">
    <source>
        <dbReference type="SAM" id="MobiDB-lite"/>
    </source>
</evidence>
<dbReference type="Pfam" id="PF00884">
    <property type="entry name" value="Sulfatase"/>
    <property type="match status" value="1"/>
</dbReference>
<dbReference type="PANTHER" id="PTHR10342">
    <property type="entry name" value="ARYLSULFATASE"/>
    <property type="match status" value="1"/>
</dbReference>
<dbReference type="InterPro" id="IPR047115">
    <property type="entry name" value="ARSB"/>
</dbReference>
<evidence type="ECO:0000256" key="3">
    <source>
        <dbReference type="ARBA" id="ARBA00022723"/>
    </source>
</evidence>
<dbReference type="OrthoDB" id="103349at2759"/>
<accession>A0A368HCP3</accession>
<keyword evidence="4" id="KW-0106">Calcium</keyword>
<dbReference type="GO" id="GO:0008484">
    <property type="term" value="F:sulfuric ester hydrolase activity"/>
    <property type="evidence" value="ECO:0007669"/>
    <property type="project" value="InterPro"/>
</dbReference>
<dbReference type="STRING" id="29170.A0A368HCP3"/>
<feature type="domain" description="Sulfatase N-terminal" evidence="7">
    <location>
        <begin position="19"/>
        <end position="82"/>
    </location>
</feature>
<dbReference type="SUPFAM" id="SSF53649">
    <property type="entry name" value="Alkaline phosphatase-like"/>
    <property type="match status" value="1"/>
</dbReference>
<dbReference type="InterPro" id="IPR017850">
    <property type="entry name" value="Alkaline_phosphatase_core_sf"/>
</dbReference>
<dbReference type="PANTHER" id="PTHR10342:SF274">
    <property type="entry name" value="ARYLSULFATASE B"/>
    <property type="match status" value="1"/>
</dbReference>
<evidence type="ECO:0000256" key="2">
    <source>
        <dbReference type="ARBA" id="ARBA00008779"/>
    </source>
</evidence>
<comment type="cofactor">
    <cofactor evidence="1">
        <name>Ca(2+)</name>
        <dbReference type="ChEBI" id="CHEBI:29108"/>
    </cofactor>
</comment>
<organism evidence="8 9">
    <name type="scientific">Ancylostoma caninum</name>
    <name type="common">Dog hookworm</name>
    <dbReference type="NCBI Taxonomy" id="29170"/>
    <lineage>
        <taxon>Eukaryota</taxon>
        <taxon>Metazoa</taxon>
        <taxon>Ecdysozoa</taxon>
        <taxon>Nematoda</taxon>
        <taxon>Chromadorea</taxon>
        <taxon>Rhabditida</taxon>
        <taxon>Rhabditina</taxon>
        <taxon>Rhabditomorpha</taxon>
        <taxon>Strongyloidea</taxon>
        <taxon>Ancylostomatidae</taxon>
        <taxon>Ancylostomatinae</taxon>
        <taxon>Ancylostoma</taxon>
    </lineage>
</organism>
<sequence length="105" mass="12027">MLHMSKIMFGVERLFFRLYTPNIRSLAFHQNSVQLTNSYVNQLCTPTRSAFMTGYYPFRVGTQSRANCASIPNQNRKEGIAQCGEKVEKPESQHLDSKNKPGNRI</sequence>
<keyword evidence="5" id="KW-0325">Glycoprotein</keyword>
<evidence type="ECO:0000259" key="7">
    <source>
        <dbReference type="Pfam" id="PF00884"/>
    </source>
</evidence>
<evidence type="ECO:0000256" key="5">
    <source>
        <dbReference type="ARBA" id="ARBA00023180"/>
    </source>
</evidence>
<name>A0A368HCP3_ANCCA</name>
<evidence type="ECO:0000313" key="9">
    <source>
        <dbReference type="Proteomes" id="UP000252519"/>
    </source>
</evidence>
<evidence type="ECO:0000313" key="8">
    <source>
        <dbReference type="EMBL" id="RCN53409.1"/>
    </source>
</evidence>
<reference evidence="8 9" key="1">
    <citation type="submission" date="2014-10" db="EMBL/GenBank/DDBJ databases">
        <title>Draft genome of the hookworm Ancylostoma caninum.</title>
        <authorList>
            <person name="Mitreva M."/>
        </authorList>
    </citation>
    <scope>NUCLEOTIDE SEQUENCE [LARGE SCALE GENOMIC DNA]</scope>
    <source>
        <strain evidence="8 9">Baltimore</strain>
    </source>
</reference>
<proteinExistence type="inferred from homology"/>
<dbReference type="Proteomes" id="UP000252519">
    <property type="component" value="Unassembled WGS sequence"/>
</dbReference>
<feature type="region of interest" description="Disordered" evidence="6">
    <location>
        <begin position="84"/>
        <end position="105"/>
    </location>
</feature>
<dbReference type="GO" id="GO:0046872">
    <property type="term" value="F:metal ion binding"/>
    <property type="evidence" value="ECO:0007669"/>
    <property type="project" value="UniProtKB-KW"/>
</dbReference>
<protein>
    <recommendedName>
        <fullName evidence="7">Sulfatase N-terminal domain-containing protein</fullName>
    </recommendedName>
</protein>
<keyword evidence="9" id="KW-1185">Reference proteome</keyword>
<feature type="compositionally biased region" description="Basic and acidic residues" evidence="6">
    <location>
        <begin position="84"/>
        <end position="99"/>
    </location>
</feature>
<dbReference type="InterPro" id="IPR000917">
    <property type="entry name" value="Sulfatase_N"/>
</dbReference>
<comment type="similarity">
    <text evidence="2">Belongs to the sulfatase family.</text>
</comment>